<evidence type="ECO:0000313" key="2">
    <source>
        <dbReference type="Proteomes" id="UP000008721"/>
    </source>
</evidence>
<keyword evidence="2" id="KW-1185">Reference proteome</keyword>
<dbReference type="Pfam" id="PF00132">
    <property type="entry name" value="Hexapep"/>
    <property type="match status" value="1"/>
</dbReference>
<name>E4TYB0_SULKY</name>
<dbReference type="PANTHER" id="PTHR23416:SF78">
    <property type="entry name" value="LIPOPOLYSACCHARIDE BIOSYNTHESIS O-ACETYL TRANSFERASE WBBJ-RELATED"/>
    <property type="match status" value="1"/>
</dbReference>
<proteinExistence type="predicted"/>
<dbReference type="eggNOG" id="COG0110">
    <property type="taxonomic scope" value="Bacteria"/>
</dbReference>
<dbReference type="KEGG" id="sku:Sulku_2395"/>
<dbReference type="PANTHER" id="PTHR23416">
    <property type="entry name" value="SIALIC ACID SYNTHASE-RELATED"/>
    <property type="match status" value="1"/>
</dbReference>
<dbReference type="InterPro" id="IPR051159">
    <property type="entry name" value="Hexapeptide_acetyltransf"/>
</dbReference>
<sequence length="190" mass="20647">MILKILFELYIGFLGSIPTSLGVRIRYYGYKTLFKKTDGFFRIDRGVTITDFKNIELGKNINIMKNSYLYAHDDGVLVIGNNFSMNTNTQLGASGGKIVIGDDCSIGPNCVLRAADHEFSNPDIPFNQQGHKYGEIIIENDVWIASNCVITANTAIGTGSVIAAGSVVTKDVESFSVMGGVPAKLIKKRG</sequence>
<gene>
    <name evidence="1" type="ordered locus">Sulku_2395</name>
</gene>
<dbReference type="SUPFAM" id="SSF51161">
    <property type="entry name" value="Trimeric LpxA-like enzymes"/>
    <property type="match status" value="1"/>
</dbReference>
<dbReference type="EMBL" id="CP002355">
    <property type="protein sequence ID" value="ADR35055.1"/>
    <property type="molecule type" value="Genomic_DNA"/>
</dbReference>
<dbReference type="CDD" id="cd04647">
    <property type="entry name" value="LbH_MAT_like"/>
    <property type="match status" value="1"/>
</dbReference>
<reference evidence="1 2" key="1">
    <citation type="journal article" date="2012" name="Stand. Genomic Sci.">
        <title>Complete genome sequence of the sulfur compounds oxidizing chemolithoautotroph Sulfuricurvum kujiense type strain (YK-1(T)).</title>
        <authorList>
            <person name="Han C."/>
            <person name="Kotsyurbenko O."/>
            <person name="Chertkov O."/>
            <person name="Held B."/>
            <person name="Lapidus A."/>
            <person name="Nolan M."/>
            <person name="Lucas S."/>
            <person name="Hammon N."/>
            <person name="Deshpande S."/>
            <person name="Cheng J.F."/>
            <person name="Tapia R."/>
            <person name="Goodwin L.A."/>
            <person name="Pitluck S."/>
            <person name="Liolios K."/>
            <person name="Pagani I."/>
            <person name="Ivanova N."/>
            <person name="Mavromatis K."/>
            <person name="Mikhailova N."/>
            <person name="Pati A."/>
            <person name="Chen A."/>
            <person name="Palaniappan K."/>
            <person name="Land M."/>
            <person name="Hauser L."/>
            <person name="Chang Y.J."/>
            <person name="Jeffries C.D."/>
            <person name="Brambilla E.M."/>
            <person name="Rohde M."/>
            <person name="Spring S."/>
            <person name="Sikorski J."/>
            <person name="Goker M."/>
            <person name="Woyke T."/>
            <person name="Bristow J."/>
            <person name="Eisen J.A."/>
            <person name="Markowitz V."/>
            <person name="Hugenholtz P."/>
            <person name="Kyrpides N.C."/>
            <person name="Klenk H.P."/>
            <person name="Detter J.C."/>
        </authorList>
    </citation>
    <scope>NUCLEOTIDE SEQUENCE [LARGE SCALE GENOMIC DNA]</scope>
    <source>
        <strain evidence="2">ATCC BAA-921 / DSM 16994 / JCM 11577 / YK-1</strain>
    </source>
</reference>
<dbReference type="Gene3D" id="2.160.10.10">
    <property type="entry name" value="Hexapeptide repeat proteins"/>
    <property type="match status" value="1"/>
</dbReference>
<accession>E4TYB0</accession>
<dbReference type="GO" id="GO:0016740">
    <property type="term" value="F:transferase activity"/>
    <property type="evidence" value="ECO:0007669"/>
    <property type="project" value="UniProtKB-KW"/>
</dbReference>
<protein>
    <submittedName>
        <fullName evidence="1">Transferase hexapeptide repeat containing protein</fullName>
    </submittedName>
</protein>
<keyword evidence="1" id="KW-0808">Transferase</keyword>
<dbReference type="InterPro" id="IPR001451">
    <property type="entry name" value="Hexapep"/>
</dbReference>
<dbReference type="Proteomes" id="UP000008721">
    <property type="component" value="Chromosome"/>
</dbReference>
<dbReference type="HOGENOM" id="CLU_051638_7_0_7"/>
<dbReference type="InterPro" id="IPR011004">
    <property type="entry name" value="Trimer_LpxA-like_sf"/>
</dbReference>
<evidence type="ECO:0000313" key="1">
    <source>
        <dbReference type="EMBL" id="ADR35055.1"/>
    </source>
</evidence>
<organism evidence="1 2">
    <name type="scientific">Sulfuricurvum kujiense (strain ATCC BAA-921 / DSM 16994 / JCM 11577 / YK-1)</name>
    <dbReference type="NCBI Taxonomy" id="709032"/>
    <lineage>
        <taxon>Bacteria</taxon>
        <taxon>Pseudomonadati</taxon>
        <taxon>Campylobacterota</taxon>
        <taxon>Epsilonproteobacteria</taxon>
        <taxon>Campylobacterales</taxon>
        <taxon>Sulfurimonadaceae</taxon>
        <taxon>Sulfuricurvum</taxon>
    </lineage>
</organism>
<dbReference type="AlphaFoldDB" id="E4TYB0"/>
<dbReference type="RefSeq" id="WP_013461252.1">
    <property type="nucleotide sequence ID" value="NC_014762.1"/>
</dbReference>
<dbReference type="STRING" id="709032.Sulku_2395"/>